<dbReference type="PANTHER" id="PTHR43176:SF6">
    <property type="entry name" value="3-HYDROXYISOBUTYRYL-COA HYDROLASE"/>
    <property type="match status" value="1"/>
</dbReference>
<evidence type="ECO:0000256" key="3">
    <source>
        <dbReference type="SAM" id="MobiDB-lite"/>
    </source>
</evidence>
<accession>A0AAN7JMW0</accession>
<evidence type="ECO:0000256" key="1">
    <source>
        <dbReference type="ARBA" id="ARBA00022801"/>
    </source>
</evidence>
<sequence length="425" mass="47140">MAAIITCSLHHDVDQAKKLSCTSFFLSSGTSGSIDVCILIIRAKTQAGTLRRELSREEGDPQQAQEAQPSQLRNDFEDIKGRGNIRARPGSRLALELSSSLLQEASGGVPSPLYVQEACGFTAPRTRHGCRRRPHFADDIPDCDREDGKLLTHILSFYIRCPYKLQCCIHYYYNYKQVFAMPEASIGLHPDVGASYFLSRLPGFFGEYLALTGARVDGPEMVACGLASHFVPSKDLHRLEEAMCEGVLPSSAASTIAEIISRFAHTPGVKQDSALNRLETVIKRCFSGSTVEEIMSSLENEAAKTGAADKWIKEAYNSMKSASPTSLKVTLRSIREGRKQSLHQCLSREFLISIHMVRGISTRDFYEGCRGMFLEKENRPQWDPPSLELVTEEMVDKLFQEIDDPETGGPLRIPQRSGSSLLAKL</sequence>
<comment type="caution">
    <text evidence="5">The sequence shown here is derived from an EMBL/GenBank/DDBJ whole genome shotgun (WGS) entry which is preliminary data.</text>
</comment>
<keyword evidence="6" id="KW-1185">Reference proteome</keyword>
<comment type="pathway">
    <text evidence="2">Amino-acid degradation; L-valine degradation.</text>
</comment>
<dbReference type="PANTHER" id="PTHR43176">
    <property type="entry name" value="3-HYDROXYISOBUTYRYL-COA HYDROLASE-RELATED"/>
    <property type="match status" value="1"/>
</dbReference>
<evidence type="ECO:0000256" key="2">
    <source>
        <dbReference type="RuleBase" id="RU369070"/>
    </source>
</evidence>
<dbReference type="AlphaFoldDB" id="A0AAN7JMW0"/>
<evidence type="ECO:0000259" key="4">
    <source>
        <dbReference type="Pfam" id="PF16113"/>
    </source>
</evidence>
<feature type="region of interest" description="Disordered" evidence="3">
    <location>
        <begin position="54"/>
        <end position="75"/>
    </location>
</feature>
<dbReference type="GO" id="GO:0006574">
    <property type="term" value="P:L-valine catabolic process"/>
    <property type="evidence" value="ECO:0007669"/>
    <property type="project" value="UniProtKB-UniRule"/>
</dbReference>
<dbReference type="EC" id="3.1.2.4" evidence="2"/>
<dbReference type="InterPro" id="IPR032259">
    <property type="entry name" value="HIBYL-CoA-H"/>
</dbReference>
<evidence type="ECO:0000313" key="6">
    <source>
        <dbReference type="Proteomes" id="UP001345219"/>
    </source>
</evidence>
<dbReference type="EMBL" id="JAXIOK010000018">
    <property type="protein sequence ID" value="KAK4750291.1"/>
    <property type="molecule type" value="Genomic_DNA"/>
</dbReference>
<comment type="similarity">
    <text evidence="2">Belongs to the enoyl-CoA hydratase/isomerase family.</text>
</comment>
<gene>
    <name evidence="5" type="ORF">SAY87_027740</name>
</gene>
<evidence type="ECO:0000313" key="5">
    <source>
        <dbReference type="EMBL" id="KAK4750291.1"/>
    </source>
</evidence>
<dbReference type="Gene3D" id="3.90.226.10">
    <property type="entry name" value="2-enoyl-CoA Hydratase, Chain A, domain 1"/>
    <property type="match status" value="1"/>
</dbReference>
<dbReference type="CDD" id="cd06558">
    <property type="entry name" value="crotonase-like"/>
    <property type="match status" value="1"/>
</dbReference>
<comment type="function">
    <text evidence="2">Hydrolyzes 3-hydroxyisobutyryl-CoA (HIBYL-CoA), a saline catabolite. Has high activity toward isobutyryl-CoA. Could be an isobutyryl-CoA dehydrogenase that functions in valine catabolism.</text>
</comment>
<dbReference type="Pfam" id="PF16113">
    <property type="entry name" value="ECH_2"/>
    <property type="match status" value="1"/>
</dbReference>
<proteinExistence type="inferred from homology"/>
<dbReference type="GO" id="GO:0003860">
    <property type="term" value="F:3-hydroxyisobutyryl-CoA hydrolase activity"/>
    <property type="evidence" value="ECO:0007669"/>
    <property type="project" value="UniProtKB-UniRule"/>
</dbReference>
<dbReference type="Proteomes" id="UP001345219">
    <property type="component" value="Chromosome 21"/>
</dbReference>
<feature type="domain" description="Enoyl-CoA hydratase/isomerase" evidence="4">
    <location>
        <begin position="176"/>
        <end position="399"/>
    </location>
</feature>
<feature type="compositionally biased region" description="Polar residues" evidence="3">
    <location>
        <begin position="416"/>
        <end position="425"/>
    </location>
</feature>
<keyword evidence="1 2" id="KW-0378">Hydrolase</keyword>
<feature type="region of interest" description="Disordered" evidence="3">
    <location>
        <begin position="403"/>
        <end position="425"/>
    </location>
</feature>
<name>A0AAN7JMW0_9MYRT</name>
<comment type="catalytic activity">
    <reaction evidence="2">
        <text>3-hydroxy-2-methylpropanoyl-CoA + H2O = 3-hydroxy-2-methylpropanoate + CoA + H(+)</text>
        <dbReference type="Rhea" id="RHEA:20888"/>
        <dbReference type="ChEBI" id="CHEBI:11805"/>
        <dbReference type="ChEBI" id="CHEBI:15377"/>
        <dbReference type="ChEBI" id="CHEBI:15378"/>
        <dbReference type="ChEBI" id="CHEBI:57287"/>
        <dbReference type="ChEBI" id="CHEBI:57340"/>
        <dbReference type="EC" id="3.1.2.4"/>
    </reaction>
</comment>
<organism evidence="5 6">
    <name type="scientific">Trapa incisa</name>
    <dbReference type="NCBI Taxonomy" id="236973"/>
    <lineage>
        <taxon>Eukaryota</taxon>
        <taxon>Viridiplantae</taxon>
        <taxon>Streptophyta</taxon>
        <taxon>Embryophyta</taxon>
        <taxon>Tracheophyta</taxon>
        <taxon>Spermatophyta</taxon>
        <taxon>Magnoliopsida</taxon>
        <taxon>eudicotyledons</taxon>
        <taxon>Gunneridae</taxon>
        <taxon>Pentapetalae</taxon>
        <taxon>rosids</taxon>
        <taxon>malvids</taxon>
        <taxon>Myrtales</taxon>
        <taxon>Lythraceae</taxon>
        <taxon>Trapa</taxon>
    </lineage>
</organism>
<dbReference type="InterPro" id="IPR045004">
    <property type="entry name" value="ECH_dom"/>
</dbReference>
<dbReference type="SUPFAM" id="SSF52096">
    <property type="entry name" value="ClpP/crotonase"/>
    <property type="match status" value="1"/>
</dbReference>
<reference evidence="5 6" key="1">
    <citation type="journal article" date="2023" name="Hortic Res">
        <title>Pangenome of water caltrop reveals structural variations and asymmetric subgenome divergence after allopolyploidization.</title>
        <authorList>
            <person name="Zhang X."/>
            <person name="Chen Y."/>
            <person name="Wang L."/>
            <person name="Yuan Y."/>
            <person name="Fang M."/>
            <person name="Shi L."/>
            <person name="Lu R."/>
            <person name="Comes H.P."/>
            <person name="Ma Y."/>
            <person name="Chen Y."/>
            <person name="Huang G."/>
            <person name="Zhou Y."/>
            <person name="Zheng Z."/>
            <person name="Qiu Y."/>
        </authorList>
    </citation>
    <scope>NUCLEOTIDE SEQUENCE [LARGE SCALE GENOMIC DNA]</scope>
    <source>
        <tissue evidence="5">Roots</tissue>
    </source>
</reference>
<protein>
    <recommendedName>
        <fullName evidence="2">3-hydroxyisobutyryl-CoA hydrolase</fullName>
        <shortName evidence="2">HIB-CoA hydrolase</shortName>
        <shortName evidence="2">HIBYL-CoA-H</shortName>
        <ecNumber evidence="2">3.1.2.4</ecNumber>
    </recommendedName>
    <alternativeName>
        <fullName evidence="2">3-hydroxyisobutyryl-coenzyme A hydrolase</fullName>
    </alternativeName>
</protein>
<dbReference type="InterPro" id="IPR029045">
    <property type="entry name" value="ClpP/crotonase-like_dom_sf"/>
</dbReference>
<feature type="compositionally biased region" description="Polar residues" evidence="3">
    <location>
        <begin position="62"/>
        <end position="73"/>
    </location>
</feature>